<keyword evidence="4 6" id="KW-1133">Transmembrane helix</keyword>
<dbReference type="InterPro" id="IPR012506">
    <property type="entry name" value="TMEM86B-like"/>
</dbReference>
<comment type="subcellular location">
    <subcellularLocation>
        <location evidence="1">Membrane</location>
        <topology evidence="1">Multi-pass membrane protein</topology>
    </subcellularLocation>
</comment>
<dbReference type="Pfam" id="PF07947">
    <property type="entry name" value="YhhN"/>
    <property type="match status" value="1"/>
</dbReference>
<evidence type="ECO:0000256" key="5">
    <source>
        <dbReference type="ARBA" id="ARBA00023136"/>
    </source>
</evidence>
<feature type="transmembrane region" description="Helical" evidence="6">
    <location>
        <begin position="92"/>
        <end position="116"/>
    </location>
</feature>
<dbReference type="AlphaFoldDB" id="A0A8H6VEU4"/>
<evidence type="ECO:0000313" key="8">
    <source>
        <dbReference type="Proteomes" id="UP000641853"/>
    </source>
</evidence>
<accession>A0A8H6VEU4</accession>
<gene>
    <name evidence="7" type="ORF">CNMCM7691_005077</name>
</gene>
<dbReference type="EMBL" id="JACBAG010001647">
    <property type="protein sequence ID" value="KAF7184325.1"/>
    <property type="molecule type" value="Genomic_DNA"/>
</dbReference>
<feature type="transmembrane region" description="Helical" evidence="6">
    <location>
        <begin position="205"/>
        <end position="227"/>
    </location>
</feature>
<evidence type="ECO:0000256" key="4">
    <source>
        <dbReference type="ARBA" id="ARBA00022989"/>
    </source>
</evidence>
<keyword evidence="5 6" id="KW-0472">Membrane</keyword>
<reference evidence="7" key="1">
    <citation type="submission" date="2020-06" db="EMBL/GenBank/DDBJ databases">
        <title>Draft genome sequences of strains closely related to Aspergillus parafelis and Aspergillus hiratsukae.</title>
        <authorList>
            <person name="Dos Santos R.A.C."/>
            <person name="Rivero-Menendez O."/>
            <person name="Steenwyk J.L."/>
            <person name="Mead M.E."/>
            <person name="Goldman G.H."/>
            <person name="Alastruey-Izquierdo A."/>
            <person name="Rokas A."/>
        </authorList>
    </citation>
    <scope>NUCLEOTIDE SEQUENCE</scope>
    <source>
        <strain evidence="7">CNM-CM7691</strain>
    </source>
</reference>
<evidence type="ECO:0000313" key="7">
    <source>
        <dbReference type="EMBL" id="KAF7184325.1"/>
    </source>
</evidence>
<feature type="transmembrane region" description="Helical" evidence="6">
    <location>
        <begin position="28"/>
        <end position="45"/>
    </location>
</feature>
<dbReference type="GO" id="GO:0016787">
    <property type="term" value="F:hydrolase activity"/>
    <property type="evidence" value="ECO:0007669"/>
    <property type="project" value="TreeGrafter"/>
</dbReference>
<sequence>MLFKMLSSVAFIIGPLLTTSTEWSPYRLSITIGLVFSLAGDFFLLPSRSKFYNSPSSDQGKSISTFFQLGVVAFALAHIAYIVAFLRDTKAISLGTLTTTFIATMLVAKWLGVIYPPERSSARSNLLNLTIPPDMKPLVLVYALIISSMFAVALATNPSTPTTTWLSQRGLGAAMFVVSDVFVAKDAFESSSGPGKPGWLRIAVGYVRLSLSIRGLISAFITALHYVPIPQLEALDVSFPLAYDFEKIFPSGPTRLCVPIESILGRLKYLRLRVSAHTDEQGQRYWKKPVLPAHAALPNDLYADRLVELTNAAPNLDSLSITSIDLLPLQFERFNIYIRLTSLSLTRVLLSSDYFLPLIRQSKDTLRHLQLYLLQLHQGTWDEVLTFMAQLTHLVDFSIGSCGYPSTGPNADLSALQAAPDDTVALETLNMADETAYERLRERVNANRAAEGLRPFTNRDFRIY</sequence>
<evidence type="ECO:0000256" key="6">
    <source>
        <dbReference type="SAM" id="Phobius"/>
    </source>
</evidence>
<protein>
    <submittedName>
        <fullName evidence="7">Uncharacterized protein</fullName>
    </submittedName>
</protein>
<feature type="transmembrane region" description="Helical" evidence="6">
    <location>
        <begin position="66"/>
        <end position="86"/>
    </location>
</feature>
<evidence type="ECO:0000256" key="1">
    <source>
        <dbReference type="ARBA" id="ARBA00004141"/>
    </source>
</evidence>
<dbReference type="Proteomes" id="UP000641853">
    <property type="component" value="Unassembled WGS sequence"/>
</dbReference>
<evidence type="ECO:0000256" key="3">
    <source>
        <dbReference type="ARBA" id="ARBA00022692"/>
    </source>
</evidence>
<dbReference type="PANTHER" id="PTHR31885">
    <property type="entry name" value="GH04784P"/>
    <property type="match status" value="1"/>
</dbReference>
<proteinExistence type="inferred from homology"/>
<comment type="similarity">
    <text evidence="2">Belongs to the TMEM86 family.</text>
</comment>
<dbReference type="GO" id="GO:0016020">
    <property type="term" value="C:membrane"/>
    <property type="evidence" value="ECO:0007669"/>
    <property type="project" value="UniProtKB-SubCell"/>
</dbReference>
<name>A0A8H6VEU4_9EURO</name>
<comment type="caution">
    <text evidence="7">The sequence shown here is derived from an EMBL/GenBank/DDBJ whole genome shotgun (WGS) entry which is preliminary data.</text>
</comment>
<evidence type="ECO:0000256" key="2">
    <source>
        <dbReference type="ARBA" id="ARBA00007375"/>
    </source>
</evidence>
<feature type="transmembrane region" description="Helical" evidence="6">
    <location>
        <begin position="137"/>
        <end position="154"/>
    </location>
</feature>
<keyword evidence="3 6" id="KW-0812">Transmembrane</keyword>
<dbReference type="PANTHER" id="PTHR31885:SF6">
    <property type="entry name" value="GH04784P"/>
    <property type="match status" value="1"/>
</dbReference>
<keyword evidence="8" id="KW-1185">Reference proteome</keyword>
<organism evidence="7 8">
    <name type="scientific">Aspergillus felis</name>
    <dbReference type="NCBI Taxonomy" id="1287682"/>
    <lineage>
        <taxon>Eukaryota</taxon>
        <taxon>Fungi</taxon>
        <taxon>Dikarya</taxon>
        <taxon>Ascomycota</taxon>
        <taxon>Pezizomycotina</taxon>
        <taxon>Eurotiomycetes</taxon>
        <taxon>Eurotiomycetidae</taxon>
        <taxon>Eurotiales</taxon>
        <taxon>Aspergillaceae</taxon>
        <taxon>Aspergillus</taxon>
        <taxon>Aspergillus subgen. Fumigati</taxon>
    </lineage>
</organism>